<reference evidence="1 2" key="1">
    <citation type="submission" date="2023-03" db="EMBL/GenBank/DDBJ databases">
        <title>High recombination rates correlate with genetic variation in Cardiocondyla obscurior ants.</title>
        <authorList>
            <person name="Errbii M."/>
        </authorList>
    </citation>
    <scope>NUCLEOTIDE SEQUENCE [LARGE SCALE GENOMIC DNA]</scope>
    <source>
        <strain evidence="1">Alpha-2009</strain>
        <tissue evidence="1">Whole body</tissue>
    </source>
</reference>
<evidence type="ECO:0000313" key="2">
    <source>
        <dbReference type="Proteomes" id="UP001430953"/>
    </source>
</evidence>
<protein>
    <submittedName>
        <fullName evidence="1">Uncharacterized protein</fullName>
    </submittedName>
</protein>
<comment type="caution">
    <text evidence="1">The sequence shown here is derived from an EMBL/GenBank/DDBJ whole genome shotgun (WGS) entry which is preliminary data.</text>
</comment>
<proteinExistence type="predicted"/>
<keyword evidence="2" id="KW-1185">Reference proteome</keyword>
<dbReference type="EMBL" id="JADYXP020000022">
    <property type="protein sequence ID" value="KAL0102499.1"/>
    <property type="molecule type" value="Genomic_DNA"/>
</dbReference>
<sequence>MGGPGIPDISSQSHANICLADGAATDFTRLRVSLFPPRACTFSHGYFRICKRINGDHYLHSRGRRCSRNANDPAAKRECEASCH</sequence>
<dbReference type="Proteomes" id="UP001430953">
    <property type="component" value="Unassembled WGS sequence"/>
</dbReference>
<evidence type="ECO:0000313" key="1">
    <source>
        <dbReference type="EMBL" id="KAL0102499.1"/>
    </source>
</evidence>
<accession>A0AAW2EJH2</accession>
<gene>
    <name evidence="1" type="ORF">PUN28_018056</name>
</gene>
<organism evidence="1 2">
    <name type="scientific">Cardiocondyla obscurior</name>
    <dbReference type="NCBI Taxonomy" id="286306"/>
    <lineage>
        <taxon>Eukaryota</taxon>
        <taxon>Metazoa</taxon>
        <taxon>Ecdysozoa</taxon>
        <taxon>Arthropoda</taxon>
        <taxon>Hexapoda</taxon>
        <taxon>Insecta</taxon>
        <taxon>Pterygota</taxon>
        <taxon>Neoptera</taxon>
        <taxon>Endopterygota</taxon>
        <taxon>Hymenoptera</taxon>
        <taxon>Apocrita</taxon>
        <taxon>Aculeata</taxon>
        <taxon>Formicoidea</taxon>
        <taxon>Formicidae</taxon>
        <taxon>Myrmicinae</taxon>
        <taxon>Cardiocondyla</taxon>
    </lineage>
</organism>
<name>A0AAW2EJH2_9HYME</name>
<dbReference type="AlphaFoldDB" id="A0AAW2EJH2"/>